<dbReference type="Proteomes" id="UP001064048">
    <property type="component" value="Chromosome 6"/>
</dbReference>
<protein>
    <submittedName>
        <fullName evidence="1">Uncharacterized protein</fullName>
    </submittedName>
</protein>
<sequence length="139" mass="15565">MNFLEKSTVHCLVCIISIYHLSKRVCSCFRPRQAFDHNQFDPGFKQPFVVHIDEKKGEPRDKEREKGHELCKELEVKLQGETLKKKKAETPEFGSANSKEKLVSHWLGRQPAGATGAAVAAGSGGRGKRPRGITDYQSN</sequence>
<gene>
    <name evidence="1" type="ORF">MSG28_003805</name>
</gene>
<keyword evidence="2" id="KW-1185">Reference proteome</keyword>
<organism evidence="1 2">
    <name type="scientific">Choristoneura fumiferana</name>
    <name type="common">Spruce budworm moth</name>
    <name type="synonym">Archips fumiferana</name>
    <dbReference type="NCBI Taxonomy" id="7141"/>
    <lineage>
        <taxon>Eukaryota</taxon>
        <taxon>Metazoa</taxon>
        <taxon>Ecdysozoa</taxon>
        <taxon>Arthropoda</taxon>
        <taxon>Hexapoda</taxon>
        <taxon>Insecta</taxon>
        <taxon>Pterygota</taxon>
        <taxon>Neoptera</taxon>
        <taxon>Endopterygota</taxon>
        <taxon>Lepidoptera</taxon>
        <taxon>Glossata</taxon>
        <taxon>Ditrysia</taxon>
        <taxon>Tortricoidea</taxon>
        <taxon>Tortricidae</taxon>
        <taxon>Tortricinae</taxon>
        <taxon>Choristoneura</taxon>
    </lineage>
</organism>
<evidence type="ECO:0000313" key="2">
    <source>
        <dbReference type="Proteomes" id="UP001064048"/>
    </source>
</evidence>
<comment type="caution">
    <text evidence="1">The sequence shown here is derived from an EMBL/GenBank/DDBJ whole genome shotgun (WGS) entry which is preliminary data.</text>
</comment>
<name>A0ACC0KGG3_CHOFU</name>
<dbReference type="EMBL" id="CM046106">
    <property type="protein sequence ID" value="KAI8435508.1"/>
    <property type="molecule type" value="Genomic_DNA"/>
</dbReference>
<proteinExistence type="predicted"/>
<reference evidence="1 2" key="1">
    <citation type="journal article" date="2022" name="Genome Biol. Evol.">
        <title>The Spruce Budworm Genome: Reconstructing the Evolutionary History of Antifreeze Proteins.</title>
        <authorList>
            <person name="Beliveau C."/>
            <person name="Gagne P."/>
            <person name="Picq S."/>
            <person name="Vernygora O."/>
            <person name="Keeling C.I."/>
            <person name="Pinkney K."/>
            <person name="Doucet D."/>
            <person name="Wen F."/>
            <person name="Johnston J.S."/>
            <person name="Maaroufi H."/>
            <person name="Boyle B."/>
            <person name="Laroche J."/>
            <person name="Dewar K."/>
            <person name="Juretic N."/>
            <person name="Blackburn G."/>
            <person name="Nisole A."/>
            <person name="Brunet B."/>
            <person name="Brandao M."/>
            <person name="Lumley L."/>
            <person name="Duan J."/>
            <person name="Quan G."/>
            <person name="Lucarotti C.J."/>
            <person name="Roe A.D."/>
            <person name="Sperling F.A.H."/>
            <person name="Levesque R.C."/>
            <person name="Cusson M."/>
        </authorList>
    </citation>
    <scope>NUCLEOTIDE SEQUENCE [LARGE SCALE GENOMIC DNA]</scope>
    <source>
        <strain evidence="1">Glfc:IPQL:Cfum</strain>
    </source>
</reference>
<accession>A0ACC0KGG3</accession>
<evidence type="ECO:0000313" key="1">
    <source>
        <dbReference type="EMBL" id="KAI8435508.1"/>
    </source>
</evidence>